<reference evidence="2 3" key="1">
    <citation type="submission" date="2015-07" db="EMBL/GenBank/DDBJ databases">
        <authorList>
            <person name="Cajimat M.N.B."/>
            <person name="Milazzo M.L."/>
            <person name="Fulhorst C.F."/>
        </authorList>
    </citation>
    <scope>NUCLEOTIDE SEQUENCE [LARGE SCALE GENOMIC DNA]</scope>
    <source>
        <strain evidence="2">Single colony</strain>
    </source>
</reference>
<accession>A0A0K3C861</accession>
<feature type="compositionally biased region" description="Low complexity" evidence="1">
    <location>
        <begin position="43"/>
        <end position="52"/>
    </location>
</feature>
<evidence type="ECO:0000256" key="1">
    <source>
        <dbReference type="SAM" id="MobiDB-lite"/>
    </source>
</evidence>
<proteinExistence type="predicted"/>
<feature type="region of interest" description="Disordered" evidence="1">
    <location>
        <begin position="20"/>
        <end position="52"/>
    </location>
</feature>
<protein>
    <submittedName>
        <fullName evidence="2">BY PROTMAP: gi|342320049|gb|EGU11992.1| Proteophosphoglycan ppg4 [Rhodotorula glutinis ATCC 204091]</fullName>
    </submittedName>
</protein>
<keyword evidence="3" id="KW-1185">Reference proteome</keyword>
<organism evidence="2 3">
    <name type="scientific">Rhodotorula toruloides</name>
    <name type="common">Yeast</name>
    <name type="synonym">Rhodosporidium toruloides</name>
    <dbReference type="NCBI Taxonomy" id="5286"/>
    <lineage>
        <taxon>Eukaryota</taxon>
        <taxon>Fungi</taxon>
        <taxon>Dikarya</taxon>
        <taxon>Basidiomycota</taxon>
        <taxon>Pucciniomycotina</taxon>
        <taxon>Microbotryomycetes</taxon>
        <taxon>Sporidiobolales</taxon>
        <taxon>Sporidiobolaceae</taxon>
        <taxon>Rhodotorula</taxon>
    </lineage>
</organism>
<dbReference type="Proteomes" id="UP000199069">
    <property type="component" value="Unassembled WGS sequence"/>
</dbReference>
<gene>
    <name evidence="2" type="primary">FGENESH: predicted gene_2.78</name>
    <name evidence="2" type="ORF">BN2166_0009090</name>
</gene>
<dbReference type="Gene3D" id="3.80.10.10">
    <property type="entry name" value="Ribonuclease Inhibitor"/>
    <property type="match status" value="1"/>
</dbReference>
<evidence type="ECO:0000313" key="3">
    <source>
        <dbReference type="Proteomes" id="UP000199069"/>
    </source>
</evidence>
<dbReference type="EMBL" id="CWKI01000002">
    <property type="protein sequence ID" value="CTR05048.1"/>
    <property type="molecule type" value="Genomic_DNA"/>
</dbReference>
<dbReference type="InterPro" id="IPR032675">
    <property type="entry name" value="LRR_dom_sf"/>
</dbReference>
<sequence length="453" mass="49929">MATAQQDLQLARDLVVAGSTALTRSSDEGEATSSARRDGSQEPLSPRPSLSNLPTEILTQIYEDVAECTSSAYEVAVNQHIYEIARSFVMREVDIIEDERSSKRLAGLAAHDEAAANVKEFYGELWAFLPDLQCFVLSKLKNLTHLSISFGDADGMSPLPDCFFDALRSLRHLSSLDIQHDERDVPKDGFSFERDVPSLRRLSIVAKGPLSAYAPGLANITHLSIGGPTYVEHAIPWQTLLSLSISGPPDCRLLLASLAANAQSSEIPLRSLVFFKSCLRSPEGSNSLSLVEVTEALRATRLADFTIVNLQASDIWNLYAQGATLPSVERLTLYGTGRCECVLQGHLESLRALVTLFPALQKLRLERIQLYRDSDLFEHTATWTSSEQTKAAILRSAEQGDLASSFPAVDTLLGFLRLTTVLDFSFDVTNGAGIRWRRFSRDEDFIAEGWSEI</sequence>
<dbReference type="AlphaFoldDB" id="A0A0K3C861"/>
<dbReference type="SUPFAM" id="SSF52047">
    <property type="entry name" value="RNI-like"/>
    <property type="match status" value="1"/>
</dbReference>
<evidence type="ECO:0000313" key="2">
    <source>
        <dbReference type="EMBL" id="CTR05048.1"/>
    </source>
</evidence>
<name>A0A0K3C861_RHOTO</name>